<feature type="region of interest" description="Disordered" evidence="1">
    <location>
        <begin position="43"/>
        <end position="83"/>
    </location>
</feature>
<dbReference type="EMBL" id="PKMF04000004">
    <property type="protein sequence ID" value="KAK7860942.1"/>
    <property type="molecule type" value="Genomic_DNA"/>
</dbReference>
<proteinExistence type="predicted"/>
<evidence type="ECO:0000256" key="1">
    <source>
        <dbReference type="SAM" id="MobiDB-lite"/>
    </source>
</evidence>
<dbReference type="InterPro" id="IPR036691">
    <property type="entry name" value="Endo/exonu/phosph_ase_sf"/>
</dbReference>
<sequence length="397" mass="44467">MLLSDWCGFLNHSLRECSEGQALGDKDGACQLQYGAWLRGEPMRRGGREGVAQGARREATECNGATEVSPTAPAKQQNTVKESLEGREDVLAEEGKVKELVGKKEEKAAVLGRFSEEKPAAKADFAEGMQWETALGQRSQLISEGDLAPKNKVKMTVVGPALENPIPGPLAMCYDDKKGWTSKTLGPASRHWKRLARATKGFLRSVKAQTKAGTNRIKGIQSKLEYTQGIIVPSDGRSGGLALLWREGTEVHFKSCSNSHIDVEIHDNSAPTPYTWCDGRAGEQRTKLRLDRMVASESWLDRFPNASVHHVSMSISDHCLLSLCLHRRKPRKPARKRFFFEAMWTREAGCRELIEDVWDPVGRDSRATIMDRLQNCQEQLSRWNWRVFGNVNNTLRH</sequence>
<protein>
    <submittedName>
        <fullName evidence="2">Uncharacterized protein</fullName>
    </submittedName>
</protein>
<dbReference type="PANTHER" id="PTHR33710">
    <property type="entry name" value="BNAC02G09200D PROTEIN"/>
    <property type="match status" value="1"/>
</dbReference>
<name>A0AAW0MAE5_QUESU</name>
<dbReference type="SUPFAM" id="SSF56219">
    <property type="entry name" value="DNase I-like"/>
    <property type="match status" value="1"/>
</dbReference>
<dbReference type="AlphaFoldDB" id="A0AAW0MAE5"/>
<gene>
    <name evidence="2" type="ORF">CFP56_029135</name>
</gene>
<evidence type="ECO:0000313" key="3">
    <source>
        <dbReference type="Proteomes" id="UP000237347"/>
    </source>
</evidence>
<comment type="caution">
    <text evidence="2">The sequence shown here is derived from an EMBL/GenBank/DDBJ whole genome shotgun (WGS) entry which is preliminary data.</text>
</comment>
<dbReference type="Proteomes" id="UP000237347">
    <property type="component" value="Unassembled WGS sequence"/>
</dbReference>
<accession>A0AAW0MAE5</accession>
<dbReference type="PANTHER" id="PTHR33710:SF62">
    <property type="entry name" value="DUF4283 DOMAIN PROTEIN"/>
    <property type="match status" value="1"/>
</dbReference>
<keyword evidence="3" id="KW-1185">Reference proteome</keyword>
<feature type="compositionally biased region" description="Polar residues" evidence="1">
    <location>
        <begin position="66"/>
        <end position="81"/>
    </location>
</feature>
<organism evidence="2 3">
    <name type="scientific">Quercus suber</name>
    <name type="common">Cork oak</name>
    <dbReference type="NCBI Taxonomy" id="58331"/>
    <lineage>
        <taxon>Eukaryota</taxon>
        <taxon>Viridiplantae</taxon>
        <taxon>Streptophyta</taxon>
        <taxon>Embryophyta</taxon>
        <taxon>Tracheophyta</taxon>
        <taxon>Spermatophyta</taxon>
        <taxon>Magnoliopsida</taxon>
        <taxon>eudicotyledons</taxon>
        <taxon>Gunneridae</taxon>
        <taxon>Pentapetalae</taxon>
        <taxon>rosids</taxon>
        <taxon>fabids</taxon>
        <taxon>Fagales</taxon>
        <taxon>Fagaceae</taxon>
        <taxon>Quercus</taxon>
    </lineage>
</organism>
<reference evidence="2 3" key="1">
    <citation type="journal article" date="2018" name="Sci. Data">
        <title>The draft genome sequence of cork oak.</title>
        <authorList>
            <person name="Ramos A.M."/>
            <person name="Usie A."/>
            <person name="Barbosa P."/>
            <person name="Barros P.M."/>
            <person name="Capote T."/>
            <person name="Chaves I."/>
            <person name="Simoes F."/>
            <person name="Abreu I."/>
            <person name="Carrasquinho I."/>
            <person name="Faro C."/>
            <person name="Guimaraes J.B."/>
            <person name="Mendonca D."/>
            <person name="Nobrega F."/>
            <person name="Rodrigues L."/>
            <person name="Saibo N.J.M."/>
            <person name="Varela M.C."/>
            <person name="Egas C."/>
            <person name="Matos J."/>
            <person name="Miguel C.M."/>
            <person name="Oliveira M.M."/>
            <person name="Ricardo C.P."/>
            <person name="Goncalves S."/>
        </authorList>
    </citation>
    <scope>NUCLEOTIDE SEQUENCE [LARGE SCALE GENOMIC DNA]</scope>
    <source>
        <strain evidence="3">cv. HL8</strain>
    </source>
</reference>
<evidence type="ECO:0000313" key="2">
    <source>
        <dbReference type="EMBL" id="KAK7860942.1"/>
    </source>
</evidence>
<dbReference type="Gene3D" id="3.60.10.10">
    <property type="entry name" value="Endonuclease/exonuclease/phosphatase"/>
    <property type="match status" value="1"/>
</dbReference>